<dbReference type="InterPro" id="IPR003960">
    <property type="entry name" value="ATPase_AAA_CS"/>
</dbReference>
<dbReference type="InterPro" id="IPR003959">
    <property type="entry name" value="ATPase_AAA_core"/>
</dbReference>
<dbReference type="GO" id="GO:0005524">
    <property type="term" value="F:ATP binding"/>
    <property type="evidence" value="ECO:0007669"/>
    <property type="project" value="UniProtKB-UniRule"/>
</dbReference>
<comment type="cofactor">
    <cofactor evidence="7">
        <name>Mg(2+)</name>
        <dbReference type="ChEBI" id="CHEBI:18420"/>
    </cofactor>
    <text evidence="7">Binds 1 Mg(2+) ion per subunit.</text>
</comment>
<name>A0A7R9MAY2_9ACAR</name>
<evidence type="ECO:0000256" key="6">
    <source>
        <dbReference type="RuleBase" id="RU003651"/>
    </source>
</evidence>
<keyword evidence="7" id="KW-0963">Cytoplasm</keyword>
<dbReference type="InterPro" id="IPR027417">
    <property type="entry name" value="P-loop_NTPase"/>
</dbReference>
<dbReference type="GO" id="GO:0043001">
    <property type="term" value="P:Golgi to plasma membrane protein transport"/>
    <property type="evidence" value="ECO:0007669"/>
    <property type="project" value="TreeGrafter"/>
</dbReference>
<dbReference type="Gene3D" id="3.40.50.300">
    <property type="entry name" value="P-loop containing nucleotide triphosphate hydrolases"/>
    <property type="match status" value="1"/>
</dbReference>
<dbReference type="GO" id="GO:0005795">
    <property type="term" value="C:Golgi stack"/>
    <property type="evidence" value="ECO:0007669"/>
    <property type="project" value="TreeGrafter"/>
</dbReference>
<dbReference type="OrthoDB" id="9982946at2759"/>
<keyword evidence="3 6" id="KW-0547">Nucleotide-binding</keyword>
<dbReference type="EMBL" id="CAJPVJ010011716">
    <property type="protein sequence ID" value="CAG2173961.1"/>
    <property type="molecule type" value="Genomic_DNA"/>
</dbReference>
<evidence type="ECO:0000256" key="7">
    <source>
        <dbReference type="RuleBase" id="RU367045"/>
    </source>
</evidence>
<keyword evidence="7" id="KW-0378">Hydrolase</keyword>
<feature type="domain" description="ATPase AAA-type core" evidence="9">
    <location>
        <begin position="160"/>
        <end position="234"/>
    </location>
</feature>
<keyword evidence="7" id="KW-0931">ER-Golgi transport</keyword>
<dbReference type="FunFam" id="3.40.50.300:FF:003763">
    <property type="entry name" value="Nethylmaleimide sensitive fusion family protein"/>
    <property type="match status" value="1"/>
</dbReference>
<keyword evidence="8" id="KW-0732">Signal</keyword>
<comment type="catalytic activity">
    <reaction evidence="7">
        <text>ATP + H2O = ADP + phosphate + H(+)</text>
        <dbReference type="Rhea" id="RHEA:13065"/>
        <dbReference type="ChEBI" id="CHEBI:15377"/>
        <dbReference type="ChEBI" id="CHEBI:15378"/>
        <dbReference type="ChEBI" id="CHEBI:30616"/>
        <dbReference type="ChEBI" id="CHEBI:43474"/>
        <dbReference type="ChEBI" id="CHEBI:456216"/>
        <dbReference type="EC" id="3.6.4.6"/>
    </reaction>
</comment>
<dbReference type="SUPFAM" id="SSF52540">
    <property type="entry name" value="P-loop containing nucleoside triphosphate hydrolases"/>
    <property type="match status" value="1"/>
</dbReference>
<keyword evidence="4 6" id="KW-0067">ATP-binding</keyword>
<dbReference type="PANTHER" id="PTHR23078:SF3">
    <property type="entry name" value="VESICLE-FUSING ATPASE"/>
    <property type="match status" value="1"/>
</dbReference>
<gene>
    <name evidence="11" type="ORF">ONB1V03_LOCUS13410</name>
</gene>
<dbReference type="GO" id="GO:0006891">
    <property type="term" value="P:intra-Golgi vesicle-mediated transport"/>
    <property type="evidence" value="ECO:0007669"/>
    <property type="project" value="TreeGrafter"/>
</dbReference>
<evidence type="ECO:0000256" key="3">
    <source>
        <dbReference type="ARBA" id="ARBA00022741"/>
    </source>
</evidence>
<evidence type="ECO:0000313" key="12">
    <source>
        <dbReference type="Proteomes" id="UP000728032"/>
    </source>
</evidence>
<reference evidence="11" key="1">
    <citation type="submission" date="2020-11" db="EMBL/GenBank/DDBJ databases">
        <authorList>
            <person name="Tran Van P."/>
        </authorList>
    </citation>
    <scope>NUCLEOTIDE SEQUENCE</scope>
</reference>
<evidence type="ECO:0000313" key="11">
    <source>
        <dbReference type="EMBL" id="CAD7656774.1"/>
    </source>
</evidence>
<evidence type="ECO:0000256" key="5">
    <source>
        <dbReference type="ARBA" id="ARBA00022927"/>
    </source>
</evidence>
<protein>
    <recommendedName>
        <fullName evidence="7">Vesicle-fusing ATPase</fullName>
        <ecNumber evidence="7">3.6.4.6</ecNumber>
    </recommendedName>
</protein>
<sequence>MKPSTIARLCLLIVFVPTVTSLIISSVYAGKKKFKTISFGHPFLPAIVKVQPNKFHLTFRQNKYLRTPQFKIEGTIPLKAPTVVKEILQPDPYPKVTEYNFGDMGVIKGDTAAVPDQQLAYDNTGNYPTYAEPPKFMGPPVPLPPLPHPSPKRMGINSGLHIIIFDEIDAICKARGSVAGNTGVHDTVVNQLLAKIDGVESLNNILVIGMTNRRDMIDEALLRPGRMEVQMEISLPNEQGRVQILNIHTANMRKYNKMDRDVDVLELASLTKNFSGAEIEGLVRAAQSTAMNRLVKADKNVQLDPEAFEKLLISRTDFLHALDNDVKPAFGTSSEAIERYYSTGIITWGQPVQDLIDDGQLFIQQ</sequence>
<keyword evidence="12" id="KW-1185">Reference proteome</keyword>
<keyword evidence="2 7" id="KW-0813">Transport</keyword>
<dbReference type="Proteomes" id="UP000728032">
    <property type="component" value="Unassembled WGS sequence"/>
</dbReference>
<feature type="chain" id="PRO_5035680660" description="Vesicle-fusing ATPase" evidence="8">
    <location>
        <begin position="22"/>
        <end position="365"/>
    </location>
</feature>
<evidence type="ECO:0000256" key="4">
    <source>
        <dbReference type="ARBA" id="ARBA00022840"/>
    </source>
</evidence>
<dbReference type="GO" id="GO:0046872">
    <property type="term" value="F:metal ion binding"/>
    <property type="evidence" value="ECO:0007669"/>
    <property type="project" value="UniProtKB-UniRule"/>
</dbReference>
<proteinExistence type="inferred from homology"/>
<dbReference type="Gene3D" id="1.10.8.60">
    <property type="match status" value="1"/>
</dbReference>
<dbReference type="Pfam" id="PF00004">
    <property type="entry name" value="AAA"/>
    <property type="match status" value="1"/>
</dbReference>
<dbReference type="GO" id="GO:0016887">
    <property type="term" value="F:ATP hydrolysis activity"/>
    <property type="evidence" value="ECO:0007669"/>
    <property type="project" value="InterPro"/>
</dbReference>
<feature type="domain" description="AAA ATPase AAA+ lid" evidence="10">
    <location>
        <begin position="261"/>
        <end position="298"/>
    </location>
</feature>
<accession>A0A7R9MAY2</accession>
<dbReference type="EC" id="3.6.4.6" evidence="7"/>
<evidence type="ECO:0000259" key="9">
    <source>
        <dbReference type="Pfam" id="PF00004"/>
    </source>
</evidence>
<comment type="similarity">
    <text evidence="1 6">Belongs to the AAA ATPase family.</text>
</comment>
<dbReference type="InterPro" id="IPR041569">
    <property type="entry name" value="AAA_lid_3"/>
</dbReference>
<evidence type="ECO:0000256" key="8">
    <source>
        <dbReference type="SAM" id="SignalP"/>
    </source>
</evidence>
<evidence type="ECO:0000256" key="1">
    <source>
        <dbReference type="ARBA" id="ARBA00006914"/>
    </source>
</evidence>
<comment type="function">
    <text evidence="7">Required for vesicle-mediated transport. Catalyzes the fusion of transport vesicles within the Golgi cisternae. Is also required for transport from the endoplasmic reticulum to the Golgi stack. Seems to function as a fusion protein required for the delivery of cargo proteins to all compartments of the Golgi stack independent of vesicle origin.</text>
</comment>
<dbReference type="GO" id="GO:0035494">
    <property type="term" value="P:SNARE complex disassembly"/>
    <property type="evidence" value="ECO:0007669"/>
    <property type="project" value="InterPro"/>
</dbReference>
<dbReference type="FunFam" id="1.10.8.60:FF:000026">
    <property type="entry name" value="vesicle-fusing ATPase isoform X1"/>
    <property type="match status" value="1"/>
</dbReference>
<keyword evidence="5 7" id="KW-0653">Protein transport</keyword>
<dbReference type="EMBL" id="OC926541">
    <property type="protein sequence ID" value="CAD7656774.1"/>
    <property type="molecule type" value="Genomic_DNA"/>
</dbReference>
<evidence type="ECO:0000259" key="10">
    <source>
        <dbReference type="Pfam" id="PF17862"/>
    </source>
</evidence>
<feature type="non-terminal residue" evidence="11">
    <location>
        <position position="365"/>
    </location>
</feature>
<evidence type="ECO:0000256" key="2">
    <source>
        <dbReference type="ARBA" id="ARBA00022448"/>
    </source>
</evidence>
<dbReference type="Pfam" id="PF17862">
    <property type="entry name" value="AAA_lid_3"/>
    <property type="match status" value="1"/>
</dbReference>
<keyword evidence="7" id="KW-0460">Magnesium</keyword>
<keyword evidence="7" id="KW-0479">Metal-binding</keyword>
<dbReference type="InterPro" id="IPR039812">
    <property type="entry name" value="Vesicle-fus_ATPase"/>
</dbReference>
<comment type="subcellular location">
    <subcellularLocation>
        <location evidence="7">Cytoplasm</location>
    </subcellularLocation>
</comment>
<organism evidence="11">
    <name type="scientific">Oppiella nova</name>
    <dbReference type="NCBI Taxonomy" id="334625"/>
    <lineage>
        <taxon>Eukaryota</taxon>
        <taxon>Metazoa</taxon>
        <taxon>Ecdysozoa</taxon>
        <taxon>Arthropoda</taxon>
        <taxon>Chelicerata</taxon>
        <taxon>Arachnida</taxon>
        <taxon>Acari</taxon>
        <taxon>Acariformes</taxon>
        <taxon>Sarcoptiformes</taxon>
        <taxon>Oribatida</taxon>
        <taxon>Brachypylina</taxon>
        <taxon>Oppioidea</taxon>
        <taxon>Oppiidae</taxon>
        <taxon>Oppiella</taxon>
    </lineage>
</organism>
<feature type="signal peptide" evidence="8">
    <location>
        <begin position="1"/>
        <end position="21"/>
    </location>
</feature>
<dbReference type="PANTHER" id="PTHR23078">
    <property type="entry name" value="VESICULAR-FUSION PROTEIN NSF"/>
    <property type="match status" value="1"/>
</dbReference>
<dbReference type="AlphaFoldDB" id="A0A7R9MAY2"/>
<dbReference type="PROSITE" id="PS00674">
    <property type="entry name" value="AAA"/>
    <property type="match status" value="1"/>
</dbReference>